<dbReference type="PANTHER" id="PTHR23502">
    <property type="entry name" value="MAJOR FACILITATOR SUPERFAMILY"/>
    <property type="match status" value="1"/>
</dbReference>
<dbReference type="Gene3D" id="1.20.1250.20">
    <property type="entry name" value="MFS general substrate transporter like domains"/>
    <property type="match status" value="1"/>
</dbReference>
<protein>
    <submittedName>
        <fullName evidence="8">MFS general substrate transporter</fullName>
    </submittedName>
</protein>
<evidence type="ECO:0000256" key="6">
    <source>
        <dbReference type="SAM" id="Phobius"/>
    </source>
</evidence>
<keyword evidence="2 6" id="KW-0812">Transmembrane</keyword>
<evidence type="ECO:0000256" key="5">
    <source>
        <dbReference type="SAM" id="MobiDB-lite"/>
    </source>
</evidence>
<dbReference type="GO" id="GO:0022857">
    <property type="term" value="F:transmembrane transporter activity"/>
    <property type="evidence" value="ECO:0007669"/>
    <property type="project" value="InterPro"/>
</dbReference>
<feature type="transmembrane region" description="Helical" evidence="6">
    <location>
        <begin position="463"/>
        <end position="488"/>
    </location>
</feature>
<dbReference type="AlphaFoldDB" id="A0AAI9EF57"/>
<comment type="caution">
    <text evidence="8">The sequence shown here is derived from an EMBL/GenBank/DDBJ whole genome shotgun (WGS) entry which is preliminary data.</text>
</comment>
<proteinExistence type="predicted"/>
<evidence type="ECO:0000259" key="7">
    <source>
        <dbReference type="PROSITE" id="PS50850"/>
    </source>
</evidence>
<feature type="transmembrane region" description="Helical" evidence="6">
    <location>
        <begin position="132"/>
        <end position="152"/>
    </location>
</feature>
<feature type="compositionally biased region" description="Basic and acidic residues" evidence="5">
    <location>
        <begin position="1"/>
        <end position="19"/>
    </location>
</feature>
<feature type="transmembrane region" description="Helical" evidence="6">
    <location>
        <begin position="257"/>
        <end position="280"/>
    </location>
</feature>
<dbReference type="EMBL" id="CAVMBE010000096">
    <property type="protein sequence ID" value="CAK4033850.1"/>
    <property type="molecule type" value="Genomic_DNA"/>
</dbReference>
<reference evidence="8" key="1">
    <citation type="submission" date="2023-11" db="EMBL/GenBank/DDBJ databases">
        <authorList>
            <person name="Alioto T."/>
            <person name="Alioto T."/>
            <person name="Gomez Garrido J."/>
        </authorList>
    </citation>
    <scope>NUCLEOTIDE SEQUENCE</scope>
</reference>
<feature type="region of interest" description="Disordered" evidence="5">
    <location>
        <begin position="1"/>
        <end position="71"/>
    </location>
</feature>
<feature type="transmembrane region" description="Helical" evidence="6">
    <location>
        <begin position="327"/>
        <end position="346"/>
    </location>
</feature>
<dbReference type="PROSITE" id="PS50850">
    <property type="entry name" value="MFS"/>
    <property type="match status" value="1"/>
</dbReference>
<name>A0AAI9EF57_9PEZI</name>
<dbReference type="SUPFAM" id="SSF103473">
    <property type="entry name" value="MFS general substrate transporter"/>
    <property type="match status" value="1"/>
</dbReference>
<dbReference type="Proteomes" id="UP001296104">
    <property type="component" value="Unassembled WGS sequence"/>
</dbReference>
<feature type="domain" description="Major facilitator superfamily (MFS) profile" evidence="7">
    <location>
        <begin position="97"/>
        <end position="523"/>
    </location>
</feature>
<feature type="transmembrane region" description="Helical" evidence="6">
    <location>
        <begin position="222"/>
        <end position="245"/>
    </location>
</feature>
<evidence type="ECO:0000313" key="9">
    <source>
        <dbReference type="Proteomes" id="UP001296104"/>
    </source>
</evidence>
<evidence type="ECO:0000313" key="8">
    <source>
        <dbReference type="EMBL" id="CAK4033850.1"/>
    </source>
</evidence>
<dbReference type="Pfam" id="PF07690">
    <property type="entry name" value="MFS_1"/>
    <property type="match status" value="1"/>
</dbReference>
<keyword evidence="9" id="KW-1185">Reference proteome</keyword>
<feature type="transmembrane region" description="Helical" evidence="6">
    <location>
        <begin position="95"/>
        <end position="116"/>
    </location>
</feature>
<dbReference type="FunFam" id="1.20.1250.20:FF:000088">
    <property type="entry name" value="MFS multidrug transporter, putative"/>
    <property type="match status" value="1"/>
</dbReference>
<sequence>MDSHRSSISHAADDKHSEKLDDDECPRTPTDNDRLPENWGQSRAQSRDPEKNESSAQPDQHPPAQATGEKDPAFKVDFEENDPTNPRAFSTAKKAWITLQLGFMALTGSLGSSIIAPAEPAISEYVGVSQEITVFCVALYVLGFAIGPQAWAPISEVYGRKWSMLPPMFCLGLWSIGTAVSQNAASVFITRFFGGVFASAPISNVSAALGDMYDPKARGIAVTFYAVMVVGGPTLGPVIGSSLTVTLGWRWTEYIEAIFAFFMFAMTFFTLPELYGPVLLKRKAKRLRRETGDPRYWHPHEAERMNPSNIVTKYFSRPIRMLVTEPMVTAVAIYASFVYGILYLTLEVFPIVFRDMRGFGPVVSTLPFLGLFVGVLCAVAINLANQSFYAKAVAKNKGRAVPEARLPPMVVGGFLFTAGLFWFGWTAAPKYHWSIPVVAAGFIGAGFNTIFQQCINYLVDTYALYAASAVSANTFLRSIFAFGLPLAAQPMFRNMGVGPAASVLGGISCLALPVPFIFWKYGLKLRKMSKFAPMPED</sequence>
<accession>A0AAI9EF57</accession>
<organism evidence="8 9">
    <name type="scientific">Lecanosticta acicola</name>
    <dbReference type="NCBI Taxonomy" id="111012"/>
    <lineage>
        <taxon>Eukaryota</taxon>
        <taxon>Fungi</taxon>
        <taxon>Dikarya</taxon>
        <taxon>Ascomycota</taxon>
        <taxon>Pezizomycotina</taxon>
        <taxon>Dothideomycetes</taxon>
        <taxon>Dothideomycetidae</taxon>
        <taxon>Mycosphaerellales</taxon>
        <taxon>Mycosphaerellaceae</taxon>
        <taxon>Lecanosticta</taxon>
    </lineage>
</organism>
<feature type="transmembrane region" description="Helical" evidence="6">
    <location>
        <begin position="431"/>
        <end position="451"/>
    </location>
</feature>
<dbReference type="InterPro" id="IPR020846">
    <property type="entry name" value="MFS_dom"/>
</dbReference>
<dbReference type="CDD" id="cd17323">
    <property type="entry name" value="MFS_Tpo1_MDR_like"/>
    <property type="match status" value="1"/>
</dbReference>
<dbReference type="InterPro" id="IPR011701">
    <property type="entry name" value="MFS"/>
</dbReference>
<keyword evidence="4 6" id="KW-0472">Membrane</keyword>
<keyword evidence="3 6" id="KW-1133">Transmembrane helix</keyword>
<evidence type="ECO:0000256" key="4">
    <source>
        <dbReference type="ARBA" id="ARBA00023136"/>
    </source>
</evidence>
<dbReference type="PANTHER" id="PTHR23502:SF49">
    <property type="entry name" value="MAJOR FACILITATOR SUPERFAMILY (MFS) PROFILE DOMAIN-CONTAINING PROTEIN"/>
    <property type="match status" value="1"/>
</dbReference>
<feature type="transmembrane region" description="Helical" evidence="6">
    <location>
        <begin position="500"/>
        <end position="519"/>
    </location>
</feature>
<dbReference type="GO" id="GO:0005886">
    <property type="term" value="C:plasma membrane"/>
    <property type="evidence" value="ECO:0007669"/>
    <property type="project" value="TreeGrafter"/>
</dbReference>
<evidence type="ECO:0000256" key="1">
    <source>
        <dbReference type="ARBA" id="ARBA00004141"/>
    </source>
</evidence>
<gene>
    <name evidence="8" type="ORF">LECACI_7A009008</name>
</gene>
<dbReference type="InterPro" id="IPR036259">
    <property type="entry name" value="MFS_trans_sf"/>
</dbReference>
<comment type="subcellular location">
    <subcellularLocation>
        <location evidence="1">Membrane</location>
        <topology evidence="1">Multi-pass membrane protein</topology>
    </subcellularLocation>
</comment>
<feature type="transmembrane region" description="Helical" evidence="6">
    <location>
        <begin position="406"/>
        <end position="425"/>
    </location>
</feature>
<feature type="transmembrane region" description="Helical" evidence="6">
    <location>
        <begin position="366"/>
        <end position="385"/>
    </location>
</feature>
<evidence type="ECO:0000256" key="3">
    <source>
        <dbReference type="ARBA" id="ARBA00022989"/>
    </source>
</evidence>
<evidence type="ECO:0000256" key="2">
    <source>
        <dbReference type="ARBA" id="ARBA00022692"/>
    </source>
</evidence>